<dbReference type="AlphaFoldDB" id="A0A242K8G8"/>
<proteinExistence type="inferred from homology"/>
<dbReference type="SUPFAM" id="SSF53850">
    <property type="entry name" value="Periplasmic binding protein-like II"/>
    <property type="match status" value="1"/>
</dbReference>
<keyword evidence="4" id="KW-0804">Transcription</keyword>
<dbReference type="EMBL" id="CP147247">
    <property type="protein sequence ID" value="WYJ91071.1"/>
    <property type="molecule type" value="Genomic_DNA"/>
</dbReference>
<evidence type="ECO:0000256" key="3">
    <source>
        <dbReference type="ARBA" id="ARBA00023125"/>
    </source>
</evidence>
<evidence type="ECO:0000313" key="7">
    <source>
        <dbReference type="EMBL" id="WYJ91071.1"/>
    </source>
</evidence>
<evidence type="ECO:0000256" key="1">
    <source>
        <dbReference type="ARBA" id="ARBA00009437"/>
    </source>
</evidence>
<dbReference type="InterPro" id="IPR036390">
    <property type="entry name" value="WH_DNA-bd_sf"/>
</dbReference>
<dbReference type="SUPFAM" id="SSF46785">
    <property type="entry name" value="Winged helix' DNA-binding domain"/>
    <property type="match status" value="1"/>
</dbReference>
<accession>A0A242K8G8</accession>
<evidence type="ECO:0000313" key="8">
    <source>
        <dbReference type="Proteomes" id="UP000195141"/>
    </source>
</evidence>
<dbReference type="GO" id="GO:0003700">
    <property type="term" value="F:DNA-binding transcription factor activity"/>
    <property type="evidence" value="ECO:0007669"/>
    <property type="project" value="InterPro"/>
</dbReference>
<dbReference type="OrthoDB" id="9803735at2"/>
<dbReference type="Pfam" id="PF00126">
    <property type="entry name" value="HTH_1"/>
    <property type="match status" value="1"/>
</dbReference>
<reference evidence="7" key="2">
    <citation type="submission" date="2017-05" db="EMBL/GenBank/DDBJ databases">
        <authorList>
            <consortium name="The Broad Institute Genomics Platform"/>
            <consortium name="The Broad Institute Genomic Center for Infectious Diseases"/>
            <person name="Earl A."/>
            <person name="Manson A."/>
            <person name="Schwartman J."/>
            <person name="Gilmore M."/>
            <person name="Abouelleil A."/>
            <person name="Cao P."/>
            <person name="Chapman S."/>
            <person name="Cusick C."/>
            <person name="Shea T."/>
            <person name="Young S."/>
            <person name="Neafsey D."/>
            <person name="Nusbaum C."/>
            <person name="Birren B."/>
        </authorList>
    </citation>
    <scope>NUCLEOTIDE SEQUENCE</scope>
    <source>
        <strain evidence="7">9E7_DIV0242</strain>
    </source>
</reference>
<keyword evidence="8" id="KW-1185">Reference proteome</keyword>
<protein>
    <recommendedName>
        <fullName evidence="5">HTH lysR-type domain-containing protein</fullName>
    </recommendedName>
</protein>
<dbReference type="EMBL" id="NGMM01000002">
    <property type="protein sequence ID" value="OTP17464.1"/>
    <property type="molecule type" value="Genomic_DNA"/>
</dbReference>
<reference evidence="7" key="3">
    <citation type="submission" date="2024-03" db="EMBL/GenBank/DDBJ databases">
        <title>The Genome Sequence of Enterococcus sp. DIV0242b.</title>
        <authorList>
            <consortium name="The Broad Institute Genomics Platform"/>
            <consortium name="The Broad Institute Microbial Omics Core"/>
            <consortium name="The Broad Institute Genomic Center for Infectious Diseases"/>
            <person name="Earl A."/>
            <person name="Manson A."/>
            <person name="Gilmore M."/>
            <person name="Schwartman J."/>
            <person name="Shea T."/>
            <person name="Abouelleil A."/>
            <person name="Cao P."/>
            <person name="Chapman S."/>
            <person name="Cusick C."/>
            <person name="Young S."/>
            <person name="Neafsey D."/>
            <person name="Nusbaum C."/>
            <person name="Birren B."/>
        </authorList>
    </citation>
    <scope>NUCLEOTIDE SEQUENCE</scope>
    <source>
        <strain evidence="7">9E7_DIV0242</strain>
    </source>
</reference>
<name>A0A242K8G8_9ENTE</name>
<evidence type="ECO:0000313" key="6">
    <source>
        <dbReference type="EMBL" id="OTP17464.1"/>
    </source>
</evidence>
<organism evidence="6">
    <name type="scientific">Candidatus Enterococcus clewellii</name>
    <dbReference type="NCBI Taxonomy" id="1834193"/>
    <lineage>
        <taxon>Bacteria</taxon>
        <taxon>Bacillati</taxon>
        <taxon>Bacillota</taxon>
        <taxon>Bacilli</taxon>
        <taxon>Lactobacillales</taxon>
        <taxon>Enterococcaceae</taxon>
        <taxon>Enterococcus</taxon>
    </lineage>
</organism>
<keyword evidence="3" id="KW-0238">DNA-binding</keyword>
<keyword evidence="2" id="KW-0805">Transcription regulation</keyword>
<sequence length="296" mass="33347">MKLEYIQSFVTLSNTLNYTKAAESLYITQPTLSRHIQFLEADLGCVLVERNTRQVQLTAEGKLFLDYAVNMIFDYNRVAMQMKNVNQYQEQQLSIGFLRGGTASYLLPLLQEFTPKYPTIDLNLYDGNHEELVADLLAGKHDICMSMSSTLTGLAQVVLEPITDLAVVLAVPDSHVLANRDVVAFDDFAKETYLCVQKQETKAWYDYVISLFLSHGYVPLVKDTCPSVKTLLMQVALGKGITILTEGCRSSVPENVRLIPIEQTPAVQMVCGYRKDNENPSLSIFREWLARSKNSK</sequence>
<dbReference type="RefSeq" id="WP_086348673.1">
    <property type="nucleotide sequence ID" value="NZ_CP147247.1"/>
</dbReference>
<dbReference type="GO" id="GO:0032993">
    <property type="term" value="C:protein-DNA complex"/>
    <property type="evidence" value="ECO:0007669"/>
    <property type="project" value="TreeGrafter"/>
</dbReference>
<dbReference type="PRINTS" id="PR00039">
    <property type="entry name" value="HTHLYSR"/>
</dbReference>
<dbReference type="Gene3D" id="1.10.10.10">
    <property type="entry name" value="Winged helix-like DNA-binding domain superfamily/Winged helix DNA-binding domain"/>
    <property type="match status" value="1"/>
</dbReference>
<comment type="similarity">
    <text evidence="1">Belongs to the LysR transcriptional regulatory family.</text>
</comment>
<dbReference type="InterPro" id="IPR005119">
    <property type="entry name" value="LysR_subst-bd"/>
</dbReference>
<dbReference type="Pfam" id="PF03466">
    <property type="entry name" value="LysR_substrate"/>
    <property type="match status" value="1"/>
</dbReference>
<evidence type="ECO:0000256" key="2">
    <source>
        <dbReference type="ARBA" id="ARBA00023015"/>
    </source>
</evidence>
<dbReference type="PROSITE" id="PS50931">
    <property type="entry name" value="HTH_LYSR"/>
    <property type="match status" value="1"/>
</dbReference>
<gene>
    <name evidence="6" type="ORF">A5888_001602</name>
    <name evidence="7" type="ORF">A5888_002839</name>
</gene>
<feature type="domain" description="HTH lysR-type" evidence="5">
    <location>
        <begin position="1"/>
        <end position="58"/>
    </location>
</feature>
<dbReference type="GO" id="GO:0003677">
    <property type="term" value="F:DNA binding"/>
    <property type="evidence" value="ECO:0007669"/>
    <property type="project" value="UniProtKB-KW"/>
</dbReference>
<dbReference type="CDD" id="cd08414">
    <property type="entry name" value="PBP2_LTTR_aromatics_like"/>
    <property type="match status" value="1"/>
</dbReference>
<dbReference type="PANTHER" id="PTHR30346">
    <property type="entry name" value="TRANSCRIPTIONAL DUAL REGULATOR HCAR-RELATED"/>
    <property type="match status" value="1"/>
</dbReference>
<dbReference type="FunFam" id="1.10.10.10:FF:000001">
    <property type="entry name" value="LysR family transcriptional regulator"/>
    <property type="match status" value="1"/>
</dbReference>
<dbReference type="Proteomes" id="UP000195141">
    <property type="component" value="Chromosome"/>
</dbReference>
<dbReference type="InterPro" id="IPR000847">
    <property type="entry name" value="LysR_HTH_N"/>
</dbReference>
<dbReference type="InterPro" id="IPR036388">
    <property type="entry name" value="WH-like_DNA-bd_sf"/>
</dbReference>
<dbReference type="Gene3D" id="3.40.190.10">
    <property type="entry name" value="Periplasmic binding protein-like II"/>
    <property type="match status" value="2"/>
</dbReference>
<dbReference type="PANTHER" id="PTHR30346:SF0">
    <property type="entry name" value="HCA OPERON TRANSCRIPTIONAL ACTIVATOR HCAR"/>
    <property type="match status" value="1"/>
</dbReference>
<evidence type="ECO:0000256" key="4">
    <source>
        <dbReference type="ARBA" id="ARBA00023163"/>
    </source>
</evidence>
<evidence type="ECO:0000259" key="5">
    <source>
        <dbReference type="PROSITE" id="PS50931"/>
    </source>
</evidence>
<reference evidence="6" key="1">
    <citation type="submission" date="2017-05" db="EMBL/GenBank/DDBJ databases">
        <title>The Genome Sequence of Enterococcus sp. 9E7_DIV0242.</title>
        <authorList>
            <consortium name="The Broad Institute Genomics Platform"/>
            <consortium name="The Broad Institute Genomic Center for Infectious Diseases"/>
            <person name="Earl A."/>
            <person name="Manson A."/>
            <person name="Schwartman J."/>
            <person name="Gilmore M."/>
            <person name="Abouelleil A."/>
            <person name="Cao P."/>
            <person name="Chapman S."/>
            <person name="Cusick C."/>
            <person name="Shea T."/>
            <person name="Young S."/>
            <person name="Neafsey D."/>
            <person name="Nusbaum C."/>
            <person name="Birren B."/>
        </authorList>
    </citation>
    <scope>NUCLEOTIDE SEQUENCE [LARGE SCALE GENOMIC DNA]</scope>
    <source>
        <strain evidence="6">9E7_DIV0242</strain>
    </source>
</reference>